<sequence>MNVITLVTWECPATTLDIKPAIVRTYEVTA</sequence>
<evidence type="ECO:0000313" key="1">
    <source>
        <dbReference type="EMBL" id="KKN02836.1"/>
    </source>
</evidence>
<organism evidence="1">
    <name type="scientific">marine sediment metagenome</name>
    <dbReference type="NCBI Taxonomy" id="412755"/>
    <lineage>
        <taxon>unclassified sequences</taxon>
        <taxon>metagenomes</taxon>
        <taxon>ecological metagenomes</taxon>
    </lineage>
</organism>
<proteinExistence type="predicted"/>
<gene>
    <name evidence="1" type="ORF">LCGC14_1113650</name>
</gene>
<accession>A0A0F9PP50</accession>
<name>A0A0F9PP50_9ZZZZ</name>
<dbReference type="EMBL" id="LAZR01005102">
    <property type="protein sequence ID" value="KKN02836.1"/>
    <property type="molecule type" value="Genomic_DNA"/>
</dbReference>
<reference evidence="1" key="1">
    <citation type="journal article" date="2015" name="Nature">
        <title>Complex archaea that bridge the gap between prokaryotes and eukaryotes.</title>
        <authorList>
            <person name="Spang A."/>
            <person name="Saw J.H."/>
            <person name="Jorgensen S.L."/>
            <person name="Zaremba-Niedzwiedzka K."/>
            <person name="Martijn J."/>
            <person name="Lind A.E."/>
            <person name="van Eijk R."/>
            <person name="Schleper C."/>
            <person name="Guy L."/>
            <person name="Ettema T.J."/>
        </authorList>
    </citation>
    <scope>NUCLEOTIDE SEQUENCE</scope>
</reference>
<protein>
    <submittedName>
        <fullName evidence="1">Uncharacterized protein</fullName>
    </submittedName>
</protein>
<comment type="caution">
    <text evidence="1">The sequence shown here is derived from an EMBL/GenBank/DDBJ whole genome shotgun (WGS) entry which is preliminary data.</text>
</comment>
<dbReference type="AlphaFoldDB" id="A0A0F9PP50"/>